<reference evidence="2 3" key="1">
    <citation type="journal article" date="2019" name="Front. Microbiol.">
        <title>Ammonia Oxidation by the Arctic Terrestrial Thaumarchaeote Candidatus Nitrosocosmicus arcticus Is Stimulated by Increasing Temperatures.</title>
        <authorList>
            <person name="Alves R.J.E."/>
            <person name="Kerou M."/>
            <person name="Zappe A."/>
            <person name="Bittner R."/>
            <person name="Abby S.S."/>
            <person name="Schmidt H.A."/>
            <person name="Pfeifer K."/>
            <person name="Schleper C."/>
        </authorList>
    </citation>
    <scope>NUCLEOTIDE SEQUENCE [LARGE SCALE GENOMIC DNA]</scope>
    <source>
        <strain evidence="2 3">Kfb</strain>
    </source>
</reference>
<evidence type="ECO:0000313" key="3">
    <source>
        <dbReference type="Proteomes" id="UP000315289"/>
    </source>
</evidence>
<name>A0A557SZC7_9ARCH</name>
<protein>
    <recommendedName>
        <fullName evidence="1">CHRD domain-containing protein</fullName>
    </recommendedName>
</protein>
<proteinExistence type="predicted"/>
<sequence length="171" mass="17939">MTIKNNTMLFLTMALALGSVIAVSAISSPSTVFANHDFVANLTGQEEVPVVDTQATGEARFIPIAPSNDTLQFNVNASGIQNVTAGHIHSGVLGENGPIVVTLFTFDPTQNPDQNGITIDGNITAINLEGPLQGKPISDLLTAINSNSTYVNVHTVQNPNGEIRGQLSSTK</sequence>
<dbReference type="EMBL" id="VOAH01000001">
    <property type="protein sequence ID" value="TVP41946.1"/>
    <property type="molecule type" value="Genomic_DNA"/>
</dbReference>
<organism evidence="2 3">
    <name type="scientific">Candidatus Nitrosocosmicus arcticus</name>
    <dbReference type="NCBI Taxonomy" id="2035267"/>
    <lineage>
        <taxon>Archaea</taxon>
        <taxon>Nitrososphaerota</taxon>
        <taxon>Nitrososphaeria</taxon>
        <taxon>Nitrososphaerales</taxon>
        <taxon>Nitrososphaeraceae</taxon>
        <taxon>Candidatus Nitrosocosmicus</taxon>
    </lineage>
</organism>
<feature type="domain" description="CHRD" evidence="1">
    <location>
        <begin position="34"/>
        <end position="171"/>
    </location>
</feature>
<dbReference type="PROSITE" id="PS50933">
    <property type="entry name" value="CHRD"/>
    <property type="match status" value="1"/>
</dbReference>
<accession>A0A557SZC7</accession>
<dbReference type="AlphaFoldDB" id="A0A557SZC7"/>
<evidence type="ECO:0000259" key="1">
    <source>
        <dbReference type="PROSITE" id="PS50933"/>
    </source>
</evidence>
<dbReference type="SMART" id="SM00754">
    <property type="entry name" value="CHRD"/>
    <property type="match status" value="1"/>
</dbReference>
<gene>
    <name evidence="2" type="ORF">NARC_10352</name>
</gene>
<dbReference type="Pfam" id="PF07452">
    <property type="entry name" value="CHRD"/>
    <property type="match status" value="1"/>
</dbReference>
<keyword evidence="3" id="KW-1185">Reference proteome</keyword>
<dbReference type="InterPro" id="IPR010895">
    <property type="entry name" value="CHRD"/>
</dbReference>
<evidence type="ECO:0000313" key="2">
    <source>
        <dbReference type="EMBL" id="TVP41946.1"/>
    </source>
</evidence>
<dbReference type="Proteomes" id="UP000315289">
    <property type="component" value="Unassembled WGS sequence"/>
</dbReference>
<comment type="caution">
    <text evidence="2">The sequence shown here is derived from an EMBL/GenBank/DDBJ whole genome shotgun (WGS) entry which is preliminary data.</text>
</comment>